<evidence type="ECO:0000313" key="4">
    <source>
        <dbReference type="Proteomes" id="UP001448207"/>
    </source>
</evidence>
<feature type="coiled-coil region" evidence="1">
    <location>
        <begin position="35"/>
        <end position="62"/>
    </location>
</feature>
<name>A0ABR3AV49_PHYBL</name>
<keyword evidence="1" id="KW-0175">Coiled coil</keyword>
<evidence type="ECO:0000256" key="2">
    <source>
        <dbReference type="SAM" id="MobiDB-lite"/>
    </source>
</evidence>
<reference evidence="3 4" key="1">
    <citation type="submission" date="2024-04" db="EMBL/GenBank/DDBJ databases">
        <title>Symmetric and asymmetric DNA N6-adenine methylation regulates different biological responses in Mucorales.</title>
        <authorList>
            <consortium name="Lawrence Berkeley National Laboratory"/>
            <person name="Lax C."/>
            <person name="Mondo S.J."/>
            <person name="Osorio-Concepcion M."/>
            <person name="Muszewska A."/>
            <person name="Corrochano-Luque M."/>
            <person name="Gutierrez G."/>
            <person name="Riley R."/>
            <person name="Lipzen A."/>
            <person name="Guo J."/>
            <person name="Hundley H."/>
            <person name="Amirebrahimi M."/>
            <person name="Ng V."/>
            <person name="Lorenzo-Gutierrez D."/>
            <person name="Binder U."/>
            <person name="Yang J."/>
            <person name="Song Y."/>
            <person name="Canovas D."/>
            <person name="Navarro E."/>
            <person name="Freitag M."/>
            <person name="Gabaldon T."/>
            <person name="Grigoriev I.V."/>
            <person name="Corrochano L.M."/>
            <person name="Nicolas F.E."/>
            <person name="Garre V."/>
        </authorList>
    </citation>
    <scope>NUCLEOTIDE SEQUENCE [LARGE SCALE GENOMIC DNA]</scope>
    <source>
        <strain evidence="3 4">L51</strain>
    </source>
</reference>
<keyword evidence="4" id="KW-1185">Reference proteome</keyword>
<proteinExistence type="predicted"/>
<organism evidence="3 4">
    <name type="scientific">Phycomyces blakesleeanus</name>
    <dbReference type="NCBI Taxonomy" id="4837"/>
    <lineage>
        <taxon>Eukaryota</taxon>
        <taxon>Fungi</taxon>
        <taxon>Fungi incertae sedis</taxon>
        <taxon>Mucoromycota</taxon>
        <taxon>Mucoromycotina</taxon>
        <taxon>Mucoromycetes</taxon>
        <taxon>Mucorales</taxon>
        <taxon>Phycomycetaceae</taxon>
        <taxon>Phycomyces</taxon>
    </lineage>
</organism>
<evidence type="ECO:0000256" key="1">
    <source>
        <dbReference type="SAM" id="Coils"/>
    </source>
</evidence>
<gene>
    <name evidence="3" type="ORF">J3Q64DRAFT_1752441</name>
</gene>
<evidence type="ECO:0000313" key="3">
    <source>
        <dbReference type="EMBL" id="KAL0082632.1"/>
    </source>
</evidence>
<protein>
    <submittedName>
        <fullName evidence="3">Uncharacterized protein</fullName>
    </submittedName>
</protein>
<dbReference type="Proteomes" id="UP001448207">
    <property type="component" value="Unassembled WGS sequence"/>
</dbReference>
<feature type="region of interest" description="Disordered" evidence="2">
    <location>
        <begin position="1"/>
        <end position="26"/>
    </location>
</feature>
<comment type="caution">
    <text evidence="3">The sequence shown here is derived from an EMBL/GenBank/DDBJ whole genome shotgun (WGS) entry which is preliminary data.</text>
</comment>
<accession>A0ABR3AV49</accession>
<feature type="compositionally biased region" description="Polar residues" evidence="2">
    <location>
        <begin position="9"/>
        <end position="26"/>
    </location>
</feature>
<dbReference type="EMBL" id="JBCLYO010000015">
    <property type="protein sequence ID" value="KAL0082632.1"/>
    <property type="molecule type" value="Genomic_DNA"/>
</dbReference>
<sequence length="82" mass="9855">MSDIKTYRKQMSQTRNGSTEFMANSQGLQRTDASYIHLSREQQQLREEIARLRQEEQQLCEKDVWVKKNIVAVREQMHNEDR</sequence>